<evidence type="ECO:0000256" key="4">
    <source>
        <dbReference type="ARBA" id="ARBA00012381"/>
    </source>
</evidence>
<reference evidence="12" key="2">
    <citation type="submission" date="2021-09" db="EMBL/GenBank/DDBJ databases">
        <authorList>
            <person name="Gilroy R."/>
        </authorList>
    </citation>
    <scope>NUCLEOTIDE SEQUENCE</scope>
    <source>
        <strain evidence="12">ChiGjej2B2-7701</strain>
    </source>
</reference>
<dbReference type="Pfam" id="PF09296">
    <property type="entry name" value="NUDIX-like"/>
    <property type="match status" value="1"/>
</dbReference>
<reference evidence="12" key="1">
    <citation type="journal article" date="2021" name="PeerJ">
        <title>Extensive microbial diversity within the chicken gut microbiome revealed by metagenomics and culture.</title>
        <authorList>
            <person name="Gilroy R."/>
            <person name="Ravi A."/>
            <person name="Getino M."/>
            <person name="Pursley I."/>
            <person name="Horton D.L."/>
            <person name="Alikhan N.F."/>
            <person name="Baker D."/>
            <person name="Gharbi K."/>
            <person name="Hall N."/>
            <person name="Watson M."/>
            <person name="Adriaenssens E.M."/>
            <person name="Foster-Nyarko E."/>
            <person name="Jarju S."/>
            <person name="Secka A."/>
            <person name="Antonio M."/>
            <person name="Oren A."/>
            <person name="Chaudhuri R.R."/>
            <person name="La Ragione R."/>
            <person name="Hildebrand F."/>
            <person name="Pallen M.J."/>
        </authorList>
    </citation>
    <scope>NUCLEOTIDE SEQUENCE</scope>
    <source>
        <strain evidence="12">ChiGjej2B2-7701</strain>
    </source>
</reference>
<name>A0A921LQX5_9ACTN</name>
<dbReference type="GO" id="GO:0035529">
    <property type="term" value="F:NADH pyrophosphatase activity"/>
    <property type="evidence" value="ECO:0007669"/>
    <property type="project" value="TreeGrafter"/>
</dbReference>
<protein>
    <recommendedName>
        <fullName evidence="4">NAD(+) diphosphatase</fullName>
        <ecNumber evidence="4">3.6.1.22</ecNumber>
    </recommendedName>
</protein>
<dbReference type="Pfam" id="PF09297">
    <property type="entry name" value="Zn_ribbon_NUD"/>
    <property type="match status" value="1"/>
</dbReference>
<feature type="domain" description="Nudix hydrolase" evidence="11">
    <location>
        <begin position="230"/>
        <end position="360"/>
    </location>
</feature>
<dbReference type="InterPro" id="IPR015376">
    <property type="entry name" value="Znr_NADH_PPase"/>
</dbReference>
<keyword evidence="7" id="KW-0460">Magnesium</keyword>
<evidence type="ECO:0000256" key="1">
    <source>
        <dbReference type="ARBA" id="ARBA00001946"/>
    </source>
</evidence>
<dbReference type="InterPro" id="IPR050241">
    <property type="entry name" value="NAD-cap_RNA_hydrolase_NudC"/>
</dbReference>
<evidence type="ECO:0000256" key="7">
    <source>
        <dbReference type="ARBA" id="ARBA00022842"/>
    </source>
</evidence>
<dbReference type="InterPro" id="IPR015797">
    <property type="entry name" value="NUDIX_hydrolase-like_dom_sf"/>
</dbReference>
<dbReference type="EC" id="3.6.1.22" evidence="4"/>
<evidence type="ECO:0000256" key="5">
    <source>
        <dbReference type="ARBA" id="ARBA00022723"/>
    </source>
</evidence>
<evidence type="ECO:0000256" key="9">
    <source>
        <dbReference type="ARBA" id="ARBA00023679"/>
    </source>
</evidence>
<evidence type="ECO:0000256" key="3">
    <source>
        <dbReference type="ARBA" id="ARBA00009595"/>
    </source>
</evidence>
<dbReference type="CDD" id="cd03429">
    <property type="entry name" value="NUDIX_NADH_pyrophosphatase_Nudt13"/>
    <property type="match status" value="1"/>
</dbReference>
<accession>A0A921LQX5</accession>
<comment type="catalytic activity">
    <reaction evidence="9">
        <text>a 5'-end NAD(+)-phospho-ribonucleoside in mRNA + H2O = a 5'-end phospho-adenosine-phospho-ribonucleoside in mRNA + beta-nicotinamide D-ribonucleotide + 2 H(+)</text>
        <dbReference type="Rhea" id="RHEA:60876"/>
        <dbReference type="Rhea" id="RHEA-COMP:15698"/>
        <dbReference type="Rhea" id="RHEA-COMP:15719"/>
        <dbReference type="ChEBI" id="CHEBI:14649"/>
        <dbReference type="ChEBI" id="CHEBI:15377"/>
        <dbReference type="ChEBI" id="CHEBI:15378"/>
        <dbReference type="ChEBI" id="CHEBI:144029"/>
        <dbReference type="ChEBI" id="CHEBI:144051"/>
    </reaction>
    <physiologicalReaction direction="left-to-right" evidence="9">
        <dbReference type="Rhea" id="RHEA:60877"/>
    </physiologicalReaction>
</comment>
<dbReference type="GO" id="GO:0006742">
    <property type="term" value="P:NADP+ catabolic process"/>
    <property type="evidence" value="ECO:0007669"/>
    <property type="project" value="TreeGrafter"/>
</dbReference>
<comment type="similarity">
    <text evidence="3">Belongs to the Nudix hydrolase family. NudC subfamily.</text>
</comment>
<keyword evidence="6 12" id="KW-0378">Hydrolase</keyword>
<evidence type="ECO:0000256" key="6">
    <source>
        <dbReference type="ARBA" id="ARBA00022801"/>
    </source>
</evidence>
<evidence type="ECO:0000313" key="13">
    <source>
        <dbReference type="Proteomes" id="UP000746751"/>
    </source>
</evidence>
<dbReference type="PANTHER" id="PTHR42904">
    <property type="entry name" value="NUDIX HYDROLASE, NUDC SUBFAMILY"/>
    <property type="match status" value="1"/>
</dbReference>
<evidence type="ECO:0000259" key="11">
    <source>
        <dbReference type="PROSITE" id="PS51462"/>
    </source>
</evidence>
<dbReference type="Pfam" id="PF00293">
    <property type="entry name" value="NUDIX"/>
    <property type="match status" value="1"/>
</dbReference>
<dbReference type="Gene3D" id="3.90.79.20">
    <property type="match status" value="1"/>
</dbReference>
<dbReference type="InterPro" id="IPR015375">
    <property type="entry name" value="NADH_PPase-like_N"/>
</dbReference>
<dbReference type="InterPro" id="IPR049734">
    <property type="entry name" value="NudC-like_C"/>
</dbReference>
<keyword evidence="8" id="KW-0520">NAD</keyword>
<dbReference type="PANTHER" id="PTHR42904:SF6">
    <property type="entry name" value="NAD-CAPPED RNA HYDROLASE NUDT12"/>
    <property type="match status" value="1"/>
</dbReference>
<evidence type="ECO:0000313" key="12">
    <source>
        <dbReference type="EMBL" id="HJG30430.1"/>
    </source>
</evidence>
<organism evidence="12 13">
    <name type="scientific">Collinsella ihumii</name>
    <dbReference type="NCBI Taxonomy" id="1720204"/>
    <lineage>
        <taxon>Bacteria</taxon>
        <taxon>Bacillati</taxon>
        <taxon>Actinomycetota</taxon>
        <taxon>Coriobacteriia</taxon>
        <taxon>Coriobacteriales</taxon>
        <taxon>Coriobacteriaceae</taxon>
        <taxon>Collinsella</taxon>
    </lineage>
</organism>
<evidence type="ECO:0000256" key="2">
    <source>
        <dbReference type="ARBA" id="ARBA00001947"/>
    </source>
</evidence>
<comment type="caution">
    <text evidence="12">The sequence shown here is derived from an EMBL/GenBank/DDBJ whole genome shotgun (WGS) entry which is preliminary data.</text>
</comment>
<dbReference type="NCBIfam" id="NF001299">
    <property type="entry name" value="PRK00241.1"/>
    <property type="match status" value="1"/>
</dbReference>
<gene>
    <name evidence="12" type="primary">nudC</name>
    <name evidence="12" type="ORF">K8U80_03420</name>
</gene>
<dbReference type="GO" id="GO:0005829">
    <property type="term" value="C:cytosol"/>
    <property type="evidence" value="ECO:0007669"/>
    <property type="project" value="TreeGrafter"/>
</dbReference>
<dbReference type="AlphaFoldDB" id="A0A921LQX5"/>
<dbReference type="EMBL" id="DYVF01000025">
    <property type="protein sequence ID" value="HJG30430.1"/>
    <property type="molecule type" value="Genomic_DNA"/>
</dbReference>
<keyword evidence="5" id="KW-0479">Metal-binding</keyword>
<comment type="cofactor">
    <cofactor evidence="1">
        <name>Mg(2+)</name>
        <dbReference type="ChEBI" id="CHEBI:18420"/>
    </cofactor>
</comment>
<dbReference type="PROSITE" id="PS51462">
    <property type="entry name" value="NUDIX"/>
    <property type="match status" value="1"/>
</dbReference>
<dbReference type="GO" id="GO:0046872">
    <property type="term" value="F:metal ion binding"/>
    <property type="evidence" value="ECO:0007669"/>
    <property type="project" value="UniProtKB-KW"/>
</dbReference>
<sequence>MSADPAPSTFAHVGALTSLPLSQTVVDLDVDHRGDEGLLDRLVRDAATRVVLVDGACVAVPKQHASCGTGELSCTEDPAAPRPDAQAPTGELELALLSAPDIGELAGANGLLTVYLGVDHTEGSGVSYIGIDVTPRTTIPRDDVPAAGPEPACDGRVQSLREGFDWIELRSFAPCASARDVGLATSAVAVCTWQRSQRFCPACGAPVRPILSGWAQACTNPHDAKRLLFPRIEPAVITAIVDDEDRILLQHNRAWRPRFHSVSAGFVEAGESLEHAVRREAMEEVGIEIGEVRYLGSQAWPFPASIMLGFRAYALSREVRVDHEEVGEARWFTREELEDEVGTGAIEPPGRASIARHMIEQWLGHELQGR</sequence>
<dbReference type="SUPFAM" id="SSF55811">
    <property type="entry name" value="Nudix"/>
    <property type="match status" value="1"/>
</dbReference>
<evidence type="ECO:0000256" key="8">
    <source>
        <dbReference type="ARBA" id="ARBA00023027"/>
    </source>
</evidence>
<dbReference type="GO" id="GO:0019677">
    <property type="term" value="P:NAD+ catabolic process"/>
    <property type="evidence" value="ECO:0007669"/>
    <property type="project" value="TreeGrafter"/>
</dbReference>
<dbReference type="Gene3D" id="3.90.79.10">
    <property type="entry name" value="Nucleoside Triphosphate Pyrophosphohydrolase"/>
    <property type="match status" value="1"/>
</dbReference>
<dbReference type="InterPro" id="IPR000086">
    <property type="entry name" value="NUDIX_hydrolase_dom"/>
</dbReference>
<dbReference type="Proteomes" id="UP000746751">
    <property type="component" value="Unassembled WGS sequence"/>
</dbReference>
<dbReference type="PROSITE" id="PS00893">
    <property type="entry name" value="NUDIX_BOX"/>
    <property type="match status" value="1"/>
</dbReference>
<evidence type="ECO:0000256" key="10">
    <source>
        <dbReference type="SAM" id="MobiDB-lite"/>
    </source>
</evidence>
<feature type="region of interest" description="Disordered" evidence="10">
    <location>
        <begin position="67"/>
        <end position="87"/>
    </location>
</feature>
<dbReference type="InterPro" id="IPR020084">
    <property type="entry name" value="NUDIX_hydrolase_CS"/>
</dbReference>
<comment type="cofactor">
    <cofactor evidence="2">
        <name>Zn(2+)</name>
        <dbReference type="ChEBI" id="CHEBI:29105"/>
    </cofactor>
</comment>
<proteinExistence type="inferred from homology"/>